<dbReference type="InterPro" id="IPR027417">
    <property type="entry name" value="P-loop_NTPase"/>
</dbReference>
<dbReference type="Gene3D" id="3.40.50.300">
    <property type="entry name" value="P-loop containing nucleotide triphosphate hydrolases"/>
    <property type="match status" value="2"/>
</dbReference>
<feature type="domain" description="ABC transporter" evidence="13">
    <location>
        <begin position="291"/>
        <end position="519"/>
    </location>
</feature>
<comment type="subcellular location">
    <subcellularLocation>
        <location evidence="2">Cell membrane</location>
        <topology evidence="2">Peripheral membrane protein</topology>
    </subcellularLocation>
    <subcellularLocation>
        <location evidence="1">Membrane</location>
        <topology evidence="1">Multi-pass membrane protein</topology>
    </subcellularLocation>
</comment>
<feature type="transmembrane region" description="Helical" evidence="12">
    <location>
        <begin position="669"/>
        <end position="692"/>
    </location>
</feature>
<name>A0ABT9XI83_9BACL</name>
<evidence type="ECO:0000259" key="13">
    <source>
        <dbReference type="PROSITE" id="PS50893"/>
    </source>
</evidence>
<keyword evidence="5" id="KW-1003">Cell membrane</keyword>
<dbReference type="RefSeq" id="WP_274454716.1">
    <property type="nucleotide sequence ID" value="NZ_CP067097.1"/>
</dbReference>
<evidence type="ECO:0000256" key="8">
    <source>
        <dbReference type="ARBA" id="ARBA00022840"/>
    </source>
</evidence>
<dbReference type="Pfam" id="PF02361">
    <property type="entry name" value="CbiQ"/>
    <property type="match status" value="1"/>
</dbReference>
<evidence type="ECO:0000256" key="6">
    <source>
        <dbReference type="ARBA" id="ARBA00022692"/>
    </source>
</evidence>
<evidence type="ECO:0000256" key="3">
    <source>
        <dbReference type="ARBA" id="ARBA00005417"/>
    </source>
</evidence>
<keyword evidence="10 12" id="KW-1133">Transmembrane helix</keyword>
<dbReference type="InterPro" id="IPR003593">
    <property type="entry name" value="AAA+_ATPase"/>
</dbReference>
<evidence type="ECO:0000256" key="4">
    <source>
        <dbReference type="ARBA" id="ARBA00022448"/>
    </source>
</evidence>
<evidence type="ECO:0000313" key="15">
    <source>
        <dbReference type="Proteomes" id="UP001232973"/>
    </source>
</evidence>
<gene>
    <name evidence="14" type="ORF">J2S03_001890</name>
</gene>
<evidence type="ECO:0000256" key="9">
    <source>
        <dbReference type="ARBA" id="ARBA00022967"/>
    </source>
</evidence>
<evidence type="ECO:0000256" key="2">
    <source>
        <dbReference type="ARBA" id="ARBA00004202"/>
    </source>
</evidence>
<evidence type="ECO:0000256" key="11">
    <source>
        <dbReference type="ARBA" id="ARBA00023136"/>
    </source>
</evidence>
<dbReference type="Pfam" id="PF00005">
    <property type="entry name" value="ABC_tran"/>
    <property type="match status" value="2"/>
</dbReference>
<dbReference type="GO" id="GO:0005524">
    <property type="term" value="F:ATP binding"/>
    <property type="evidence" value="ECO:0007669"/>
    <property type="project" value="UniProtKB-KW"/>
</dbReference>
<evidence type="ECO:0000313" key="14">
    <source>
        <dbReference type="EMBL" id="MDQ0190027.1"/>
    </source>
</evidence>
<keyword evidence="11 12" id="KW-0472">Membrane</keyword>
<evidence type="ECO:0000256" key="1">
    <source>
        <dbReference type="ARBA" id="ARBA00004141"/>
    </source>
</evidence>
<evidence type="ECO:0000256" key="5">
    <source>
        <dbReference type="ARBA" id="ARBA00022475"/>
    </source>
</evidence>
<dbReference type="InterPro" id="IPR050095">
    <property type="entry name" value="ECF_ABC_transporter_ATP-bd"/>
</dbReference>
<comment type="caution">
    <text evidence="14">The sequence shown here is derived from an EMBL/GenBank/DDBJ whole genome shotgun (WGS) entry which is preliminary data.</text>
</comment>
<dbReference type="CDD" id="cd16914">
    <property type="entry name" value="EcfT"/>
    <property type="match status" value="1"/>
</dbReference>
<dbReference type="GO" id="GO:0016787">
    <property type="term" value="F:hydrolase activity"/>
    <property type="evidence" value="ECO:0007669"/>
    <property type="project" value="UniProtKB-KW"/>
</dbReference>
<keyword evidence="4" id="KW-0813">Transport</keyword>
<reference evidence="14 15" key="1">
    <citation type="submission" date="2023-07" db="EMBL/GenBank/DDBJ databases">
        <title>Genomic Encyclopedia of Type Strains, Phase IV (KMG-IV): sequencing the most valuable type-strain genomes for metagenomic binning, comparative biology and taxonomic classification.</title>
        <authorList>
            <person name="Goeker M."/>
        </authorList>
    </citation>
    <scope>NUCLEOTIDE SEQUENCE [LARGE SCALE GENOMIC DNA]</scope>
    <source>
        <strain evidence="14 15">DSM 4006</strain>
    </source>
</reference>
<dbReference type="CDD" id="cd03225">
    <property type="entry name" value="ABC_cobalt_CbiO_domain1"/>
    <property type="match status" value="2"/>
</dbReference>
<dbReference type="InterPro" id="IPR003339">
    <property type="entry name" value="ABC/ECF_trnsptr_transmembrane"/>
</dbReference>
<dbReference type="Proteomes" id="UP001232973">
    <property type="component" value="Unassembled WGS sequence"/>
</dbReference>
<dbReference type="EMBL" id="JAUSTP010000013">
    <property type="protein sequence ID" value="MDQ0190027.1"/>
    <property type="molecule type" value="Genomic_DNA"/>
</dbReference>
<evidence type="ECO:0000256" key="10">
    <source>
        <dbReference type="ARBA" id="ARBA00022989"/>
    </source>
</evidence>
<feature type="transmembrane region" description="Helical" evidence="12">
    <location>
        <begin position="632"/>
        <end position="649"/>
    </location>
</feature>
<feature type="transmembrane region" description="Helical" evidence="12">
    <location>
        <begin position="606"/>
        <end position="625"/>
    </location>
</feature>
<keyword evidence="8 14" id="KW-0067">ATP-binding</keyword>
<dbReference type="InterPro" id="IPR017871">
    <property type="entry name" value="ABC_transporter-like_CS"/>
</dbReference>
<keyword evidence="6 12" id="KW-0812">Transmembrane</keyword>
<feature type="transmembrane region" description="Helical" evidence="12">
    <location>
        <begin position="580"/>
        <end position="600"/>
    </location>
</feature>
<dbReference type="PANTHER" id="PTHR43553">
    <property type="entry name" value="HEAVY METAL TRANSPORTER"/>
    <property type="match status" value="1"/>
</dbReference>
<dbReference type="InterPro" id="IPR003439">
    <property type="entry name" value="ABC_transporter-like_ATP-bd"/>
</dbReference>
<dbReference type="SMART" id="SM00382">
    <property type="entry name" value="AAA"/>
    <property type="match status" value="2"/>
</dbReference>
<proteinExistence type="inferred from homology"/>
<keyword evidence="15" id="KW-1185">Reference proteome</keyword>
<dbReference type="SUPFAM" id="SSF52540">
    <property type="entry name" value="P-loop containing nucleoside triphosphate hydrolases"/>
    <property type="match status" value="2"/>
</dbReference>
<keyword evidence="9" id="KW-1278">Translocase</keyword>
<keyword evidence="14" id="KW-0378">Hydrolase</keyword>
<accession>A0ABT9XI83</accession>
<evidence type="ECO:0000256" key="12">
    <source>
        <dbReference type="SAM" id="Phobius"/>
    </source>
</evidence>
<feature type="transmembrane region" description="Helical" evidence="12">
    <location>
        <begin position="801"/>
        <end position="821"/>
    </location>
</feature>
<dbReference type="EC" id="3.6.3.-" evidence="14"/>
<evidence type="ECO:0000256" key="7">
    <source>
        <dbReference type="ARBA" id="ARBA00022741"/>
    </source>
</evidence>
<organism evidence="14 15">
    <name type="scientific">Alicyclobacillus cycloheptanicus</name>
    <dbReference type="NCBI Taxonomy" id="1457"/>
    <lineage>
        <taxon>Bacteria</taxon>
        <taxon>Bacillati</taxon>
        <taxon>Bacillota</taxon>
        <taxon>Bacilli</taxon>
        <taxon>Bacillales</taxon>
        <taxon>Alicyclobacillaceae</taxon>
        <taxon>Alicyclobacillus</taxon>
    </lineage>
</organism>
<protein>
    <submittedName>
        <fullName evidence="14">Energy-coupling factor transport system ATP-binding protein</fullName>
        <ecNumber evidence="14">3.6.3.-</ecNumber>
    </submittedName>
</protein>
<feature type="domain" description="ABC transporter" evidence="13">
    <location>
        <begin position="23"/>
        <end position="254"/>
    </location>
</feature>
<dbReference type="PROSITE" id="PS50893">
    <property type="entry name" value="ABC_TRANSPORTER_2"/>
    <property type="match status" value="2"/>
</dbReference>
<dbReference type="PROSITE" id="PS00211">
    <property type="entry name" value="ABC_TRANSPORTER_1"/>
    <property type="match status" value="2"/>
</dbReference>
<sequence length="822" mass="88960">MKPQAVPTPALADPHPEERLLALQGVQVAYEDADAPVLRGVDFELYRGEAVLLLGPSGCGKSTLAMVCANLLPGAVEGTVTGGVWRSSALSPPGSVGYVFQDADAQFCMLSVADEVAFGLENLQVPQPEMATRMQRALAAAGLAVPLDANHATFSGGMKQKLAMACALAMDAPLLVLDEPTANLDPQSTRQVFEQIVALHRAGRTLLVIEHKFEPLIESMDRVVLFTRDGRIHRQGPAAQVIAEEWAWLVQEGVARPAGRRYSGGQHGGVREPVAGHEVNGAPHGQPELALSLRNARLAYGNAAPVWSSLSLDIPRGSFTAIVGPNGSGKSSLLEVMAGLRTVTEGDVQLLGQPMKSWKRRDLASHVSFCFQNPEYQFIYERVADEVANRVLDGPLPEAAAKLLAELGLSDTADQSPFALSQGQKRRLSVAVMLQGNHDVYLLDEPTFGQDAHTEEVIMQRLLRLQADGKTVVITTHDMSLVERYATQVVVLADGQLQFVGPPEALFANEAVMRRAHLLDDVTDVVMPTPPCGTGEAADATHAAADAAQSAVYGADAADSGPRTPAPAAARSRRRGLGAWLNPPVLLMAVLAAAFVAIFAQHLPQAVAVFGWPVFLMVTVFRMHPLTVLKRLSVFLVFYVLYTWSYVAFTRVPPGQPVIHLLWMHPSLSGLLTGLVLAFRMLAAVALGILFISNCDLTDLVVGWSSNFRIRPKFTYGMLAGMHFMPMFQSEWQKLRQARQLRGKDAPWALVRLVTYAIPILSQAIRLSERVAIAMEARGLIGRAAADAAARTYYRTVRVRAGDWCFAAGLVLSMILLLVVFR</sequence>
<comment type="similarity">
    <text evidence="3">Belongs to the ABC transporter superfamily.</text>
</comment>
<dbReference type="InterPro" id="IPR015856">
    <property type="entry name" value="ABC_transpr_CbiO/EcfA_su"/>
</dbReference>
<keyword evidence="7" id="KW-0547">Nucleotide-binding</keyword>